<evidence type="ECO:0000256" key="5">
    <source>
        <dbReference type="ARBA" id="ARBA00022840"/>
    </source>
</evidence>
<dbReference type="PRINTS" id="PR01159">
    <property type="entry name" value="DNAGYRASEB"/>
</dbReference>
<feature type="binding site" evidence="11">
    <location>
        <position position="43"/>
    </location>
    <ligand>
        <name>ATP</name>
        <dbReference type="ChEBI" id="CHEBI:30616"/>
    </ligand>
</feature>
<comment type="catalytic activity">
    <reaction evidence="1 11">
        <text>ATP-dependent breakage, passage and rejoining of double-stranded DNA.</text>
        <dbReference type="EC" id="5.6.2.2"/>
    </reaction>
</comment>
<dbReference type="GO" id="GO:0005524">
    <property type="term" value="F:ATP binding"/>
    <property type="evidence" value="ECO:0007669"/>
    <property type="project" value="UniProtKB-UniRule"/>
</dbReference>
<dbReference type="SUPFAM" id="SSF55874">
    <property type="entry name" value="ATPase domain of HSP90 chaperone/DNA topoisomerase II/histidine kinase"/>
    <property type="match status" value="1"/>
</dbReference>
<comment type="caution">
    <text evidence="14">The sequence shown here is derived from an EMBL/GenBank/DDBJ whole genome shotgun (WGS) entry which is preliminary data.</text>
</comment>
<dbReference type="CDD" id="cd16928">
    <property type="entry name" value="HATPase_GyrB-like"/>
    <property type="match status" value="1"/>
</dbReference>
<comment type="cofactor">
    <cofactor evidence="2">
        <name>Mg(2+)</name>
        <dbReference type="ChEBI" id="CHEBI:18420"/>
    </cofactor>
</comment>
<dbReference type="NCBIfam" id="TIGR01055">
    <property type="entry name" value="parE_Gneg"/>
    <property type="match status" value="1"/>
</dbReference>
<feature type="binding site" evidence="11">
    <location>
        <position position="83"/>
    </location>
    <ligand>
        <name>ATP</name>
        <dbReference type="ChEBI" id="CHEBI:30616"/>
    </ligand>
</feature>
<dbReference type="Gene3D" id="3.30.565.10">
    <property type="entry name" value="Histidine kinase-like ATPase, C-terminal domain"/>
    <property type="match status" value="1"/>
</dbReference>
<dbReference type="EMBL" id="BMFA01000008">
    <property type="protein sequence ID" value="GGB54369.1"/>
    <property type="molecule type" value="Genomic_DNA"/>
</dbReference>
<dbReference type="SMART" id="SM00433">
    <property type="entry name" value="TOP2c"/>
    <property type="match status" value="1"/>
</dbReference>
<dbReference type="GO" id="GO:0006265">
    <property type="term" value="P:DNA topological change"/>
    <property type="evidence" value="ECO:0007669"/>
    <property type="project" value="UniProtKB-UniRule"/>
</dbReference>
<evidence type="ECO:0000256" key="2">
    <source>
        <dbReference type="ARBA" id="ARBA00001946"/>
    </source>
</evidence>
<dbReference type="InterPro" id="IPR013759">
    <property type="entry name" value="Topo_IIA_B_C"/>
</dbReference>
<dbReference type="Gene3D" id="3.30.230.10">
    <property type="match status" value="1"/>
</dbReference>
<dbReference type="InterPro" id="IPR000565">
    <property type="entry name" value="Topo_IIA_B"/>
</dbReference>
<dbReference type="Pfam" id="PF01751">
    <property type="entry name" value="Toprim"/>
    <property type="match status" value="1"/>
</dbReference>
<dbReference type="GO" id="GO:0005694">
    <property type="term" value="C:chromosome"/>
    <property type="evidence" value="ECO:0007669"/>
    <property type="project" value="InterPro"/>
</dbReference>
<dbReference type="Proteomes" id="UP000605148">
    <property type="component" value="Unassembled WGS sequence"/>
</dbReference>
<dbReference type="GO" id="GO:0003918">
    <property type="term" value="F:DNA topoisomerase type II (double strand cut, ATP-hydrolyzing) activity"/>
    <property type="evidence" value="ECO:0007669"/>
    <property type="project" value="UniProtKB-UniRule"/>
</dbReference>
<feature type="domain" description="Toprim" evidence="13">
    <location>
        <begin position="463"/>
        <end position="577"/>
    </location>
</feature>
<evidence type="ECO:0000256" key="8">
    <source>
        <dbReference type="ARBA" id="ARBA00023125"/>
    </source>
</evidence>
<dbReference type="InterPro" id="IPR036890">
    <property type="entry name" value="HATPase_C_sf"/>
</dbReference>
<dbReference type="InterPro" id="IPR001241">
    <property type="entry name" value="Topo_IIA"/>
</dbReference>
<feature type="compositionally biased region" description="Low complexity" evidence="12">
    <location>
        <begin position="12"/>
        <end position="24"/>
    </location>
</feature>
<dbReference type="AlphaFoldDB" id="A0A916X2L8"/>
<keyword evidence="15" id="KW-1185">Reference proteome</keyword>
<dbReference type="RefSeq" id="WP_150497065.1">
    <property type="nucleotide sequence ID" value="NZ_BMFA01000008.1"/>
</dbReference>
<dbReference type="PROSITE" id="PS00177">
    <property type="entry name" value="TOPOISOMERASE_II"/>
    <property type="match status" value="1"/>
</dbReference>
<sequence length="682" mass="74719">MSGNDDLFDGNAAVSKSVVQSASKQDARPPRKAAPVPQPADDYSAADIEVLEGLEPVRRRPGMYIGGTDEKALHHLFAEVIDNSMDEAVAGHATWIDVSLGEDGYLTVVDNGRGIPVDPHPKFTGKSALEVIMTTLHAGGKFDSKVYETSGGLHGVGISVVNALSEDLVVEVAKARKLYRQQFQRGKATGPLELVGDTQNRRGTSVRFKPDPDIFGKAAGFQPARLLKMARSKAYLFGGVEIRWHCAPSLLGEKDQTPAEAVFHFPGGLRDFLDERLANERRVVDDVFAGRTSNTGKHGAVEWAVSWFAGDGFVNSYCNTVPTPEGGTHEAGFRYALLRGLKAYGELTSNKKAAIITGDDIMTSAGGMLSVFIREPEFVGQTKDRLATNEATRIAENAVRDAFDHWLTASPNQANRLLEWVIDRAEERLMRRKERDVARKTAVRKLRLPGKLADCSTSQSSGTELFIVEGDSAGGSAKQARNRSNQAILPLRGKILNVANAGREKLASNQQLADLVQALGCGTRSAYRDSDLRYEKIIIMTDADVDGAHIASLLITFFYREMPELISHGHLFLAVPPLYRLTQGGKTLYARDDAHKDDLLATAFKGKGKIDIGRFKGLGEMLPAQLKETTMDPSKRSLLRVKIEENDEQDARAAVERLMGNKPEARFRFIQENAEFAEDLDI</sequence>
<feature type="site" description="Interaction with DNA" evidence="11">
    <location>
        <position position="549"/>
    </location>
</feature>
<dbReference type="Gene3D" id="3.40.50.670">
    <property type="match status" value="1"/>
</dbReference>
<dbReference type="CDD" id="cd00822">
    <property type="entry name" value="TopoII_Trans_DNA_gyrase"/>
    <property type="match status" value="1"/>
</dbReference>
<evidence type="ECO:0000256" key="12">
    <source>
        <dbReference type="SAM" id="MobiDB-lite"/>
    </source>
</evidence>
<evidence type="ECO:0000313" key="15">
    <source>
        <dbReference type="Proteomes" id="UP000605148"/>
    </source>
</evidence>
<dbReference type="InterPro" id="IPR018522">
    <property type="entry name" value="TopoIIA_CS"/>
</dbReference>
<feature type="binding site" evidence="11">
    <location>
        <position position="110"/>
    </location>
    <ligand>
        <name>ATP</name>
        <dbReference type="ChEBI" id="CHEBI:30616"/>
    </ligand>
</feature>
<dbReference type="SUPFAM" id="SSF54211">
    <property type="entry name" value="Ribosomal protein S5 domain 2-like"/>
    <property type="match status" value="1"/>
</dbReference>
<feature type="site" description="Interaction with DNA" evidence="11">
    <location>
        <position position="666"/>
    </location>
</feature>
<dbReference type="PROSITE" id="PS50880">
    <property type="entry name" value="TOPRIM"/>
    <property type="match status" value="1"/>
</dbReference>
<feature type="site" description="Interaction with DNA" evidence="11">
    <location>
        <position position="497"/>
    </location>
</feature>
<keyword evidence="7 11" id="KW-0799">Topoisomerase</keyword>
<evidence type="ECO:0000256" key="7">
    <source>
        <dbReference type="ARBA" id="ARBA00023029"/>
    </source>
</evidence>
<dbReference type="InterPro" id="IPR006171">
    <property type="entry name" value="TOPRIM_dom"/>
</dbReference>
<dbReference type="SMART" id="SM00387">
    <property type="entry name" value="HATPase_c"/>
    <property type="match status" value="1"/>
</dbReference>
<dbReference type="PANTHER" id="PTHR45866">
    <property type="entry name" value="DNA GYRASE/TOPOISOMERASE SUBUNIT B"/>
    <property type="match status" value="1"/>
</dbReference>
<comment type="function">
    <text evidence="11">Topoisomerase IV is essential for chromosome segregation. It relaxes supercoiled DNA. Performs the decatenation events required during the replication of a circular DNA molecule.</text>
</comment>
<dbReference type="SUPFAM" id="SSF56719">
    <property type="entry name" value="Type II DNA topoisomerase"/>
    <property type="match status" value="1"/>
</dbReference>
<evidence type="ECO:0000259" key="13">
    <source>
        <dbReference type="PROSITE" id="PS50880"/>
    </source>
</evidence>
<dbReference type="GO" id="GO:0046872">
    <property type="term" value="F:metal ion binding"/>
    <property type="evidence" value="ECO:0007669"/>
    <property type="project" value="UniProtKB-KW"/>
</dbReference>
<dbReference type="FunFam" id="3.30.565.10:FF:000002">
    <property type="entry name" value="DNA gyrase subunit B"/>
    <property type="match status" value="1"/>
</dbReference>
<evidence type="ECO:0000256" key="4">
    <source>
        <dbReference type="ARBA" id="ARBA00022741"/>
    </source>
</evidence>
<dbReference type="Pfam" id="PF02518">
    <property type="entry name" value="HATPase_c"/>
    <property type="match status" value="1"/>
</dbReference>
<dbReference type="HAMAP" id="MF_00938">
    <property type="entry name" value="ParE_type1"/>
    <property type="match status" value="1"/>
</dbReference>
<dbReference type="EC" id="5.6.2.2" evidence="11"/>
<keyword evidence="6" id="KW-0460">Magnesium</keyword>
<evidence type="ECO:0000256" key="1">
    <source>
        <dbReference type="ARBA" id="ARBA00000185"/>
    </source>
</evidence>
<gene>
    <name evidence="11 14" type="primary">parE</name>
    <name evidence="14" type="ORF">GCM10011316_28020</name>
</gene>
<dbReference type="InterPro" id="IPR014721">
    <property type="entry name" value="Ribsml_uS5_D2-typ_fold_subgr"/>
</dbReference>
<dbReference type="Pfam" id="PF00204">
    <property type="entry name" value="DNA_gyraseB"/>
    <property type="match status" value="1"/>
</dbReference>
<feature type="binding site" evidence="11">
    <location>
        <position position="383"/>
    </location>
    <ligand>
        <name>ATP</name>
        <dbReference type="ChEBI" id="CHEBI:30616"/>
    </ligand>
</feature>
<dbReference type="GO" id="GO:0003677">
    <property type="term" value="F:DNA binding"/>
    <property type="evidence" value="ECO:0007669"/>
    <property type="project" value="UniProtKB-UniRule"/>
</dbReference>
<keyword evidence="5 11" id="KW-0067">ATP-binding</keyword>
<dbReference type="Pfam" id="PF00986">
    <property type="entry name" value="DNA_gyraseB_C"/>
    <property type="match status" value="1"/>
</dbReference>
<dbReference type="InterPro" id="IPR020568">
    <property type="entry name" value="Ribosomal_Su5_D2-typ_SF"/>
</dbReference>
<dbReference type="FunFam" id="3.30.230.10:FF:000047">
    <property type="entry name" value="DNA topoisomerase 4 subunit B"/>
    <property type="match status" value="1"/>
</dbReference>
<evidence type="ECO:0000256" key="11">
    <source>
        <dbReference type="HAMAP-Rule" id="MF_00938"/>
    </source>
</evidence>
<keyword evidence="8 11" id="KW-0238">DNA-binding</keyword>
<feature type="binding site" evidence="11">
    <location>
        <begin position="152"/>
        <end position="158"/>
    </location>
    <ligand>
        <name>ATP</name>
        <dbReference type="ChEBI" id="CHEBI:30616"/>
    </ligand>
</feature>
<dbReference type="GO" id="GO:0007059">
    <property type="term" value="P:chromosome segregation"/>
    <property type="evidence" value="ECO:0007669"/>
    <property type="project" value="UniProtKB-UniRule"/>
</dbReference>
<dbReference type="InterPro" id="IPR013506">
    <property type="entry name" value="Topo_IIA_bsu_dom2"/>
</dbReference>
<protein>
    <recommendedName>
        <fullName evidence="11">DNA topoisomerase 4 subunit B</fullName>
        <ecNumber evidence="11">5.6.2.2</ecNumber>
    </recommendedName>
    <alternativeName>
        <fullName evidence="11">Topoisomerase IV subunit B</fullName>
    </alternativeName>
</protein>
<evidence type="ECO:0000256" key="9">
    <source>
        <dbReference type="ARBA" id="ARBA00023235"/>
    </source>
</evidence>
<proteinExistence type="inferred from homology"/>
<evidence type="ECO:0000256" key="6">
    <source>
        <dbReference type="ARBA" id="ARBA00022842"/>
    </source>
</evidence>
<dbReference type="FunFam" id="3.40.50.670:FF:000006">
    <property type="entry name" value="DNA topoisomerase (ATP-hydrolyzing)"/>
    <property type="match status" value="1"/>
</dbReference>
<dbReference type="InterPro" id="IPR013760">
    <property type="entry name" value="Topo_IIA-like_dom_sf"/>
</dbReference>
<keyword evidence="3" id="KW-0479">Metal-binding</keyword>
<comment type="subunit">
    <text evidence="10 11">Heterotetramer composed of ParC and ParE.</text>
</comment>
<keyword evidence="4 11" id="KW-0547">Nucleotide-binding</keyword>
<dbReference type="InterPro" id="IPR003594">
    <property type="entry name" value="HATPase_dom"/>
</dbReference>
<keyword evidence="9 11" id="KW-0413">Isomerase</keyword>
<evidence type="ECO:0000256" key="10">
    <source>
        <dbReference type="ARBA" id="ARBA00063644"/>
    </source>
</evidence>
<accession>A0A916X2L8</accession>
<dbReference type="PRINTS" id="PR00418">
    <property type="entry name" value="TPI2FAMILY"/>
</dbReference>
<dbReference type="OrthoDB" id="9802808at2"/>
<name>A0A916X2L8_9HYPH</name>
<dbReference type="PANTHER" id="PTHR45866:SF4">
    <property type="entry name" value="DNA TOPOISOMERASE 4 SUBUNIT B"/>
    <property type="match status" value="1"/>
</dbReference>
<feature type="region of interest" description="Disordered" evidence="12">
    <location>
        <begin position="1"/>
        <end position="41"/>
    </location>
</feature>
<organism evidence="14 15">
    <name type="scientific">Roseibium aquae</name>
    <dbReference type="NCBI Taxonomy" id="1323746"/>
    <lineage>
        <taxon>Bacteria</taxon>
        <taxon>Pseudomonadati</taxon>
        <taxon>Pseudomonadota</taxon>
        <taxon>Alphaproteobacteria</taxon>
        <taxon>Hyphomicrobiales</taxon>
        <taxon>Stappiaceae</taxon>
        <taxon>Roseibium</taxon>
    </lineage>
</organism>
<reference evidence="14" key="2">
    <citation type="submission" date="2020-09" db="EMBL/GenBank/DDBJ databases">
        <authorList>
            <person name="Sun Q."/>
            <person name="Zhou Y."/>
        </authorList>
    </citation>
    <scope>NUCLEOTIDE SEQUENCE</scope>
    <source>
        <strain evidence="14">CGMCC 1.12426</strain>
    </source>
</reference>
<reference evidence="14" key="1">
    <citation type="journal article" date="2014" name="Int. J. Syst. Evol. Microbiol.">
        <title>Complete genome sequence of Corynebacterium casei LMG S-19264T (=DSM 44701T), isolated from a smear-ripened cheese.</title>
        <authorList>
            <consortium name="US DOE Joint Genome Institute (JGI-PGF)"/>
            <person name="Walter F."/>
            <person name="Albersmeier A."/>
            <person name="Kalinowski J."/>
            <person name="Ruckert C."/>
        </authorList>
    </citation>
    <scope>NUCLEOTIDE SEQUENCE</scope>
    <source>
        <strain evidence="14">CGMCC 1.12426</strain>
    </source>
</reference>
<comment type="similarity">
    <text evidence="11">Belongs to the type II topoisomerase family. ParE type 1 subfamily.</text>
</comment>
<evidence type="ECO:0000313" key="14">
    <source>
        <dbReference type="EMBL" id="GGB54369.1"/>
    </source>
</evidence>
<evidence type="ECO:0000256" key="3">
    <source>
        <dbReference type="ARBA" id="ARBA00022723"/>
    </source>
</evidence>
<dbReference type="InterPro" id="IPR005737">
    <property type="entry name" value="TopoIV_B_Gneg"/>
</dbReference>
<dbReference type="InterPro" id="IPR002288">
    <property type="entry name" value="DNA_gyrase_B_C"/>
</dbReference>